<evidence type="ECO:0000256" key="6">
    <source>
        <dbReference type="ARBA" id="ARBA00023277"/>
    </source>
</evidence>
<feature type="domain" description="Four-carbon acid sugar kinase N-terminal" evidence="13">
    <location>
        <begin position="3"/>
        <end position="232"/>
    </location>
</feature>
<keyword evidence="4 15" id="KW-0418">Kinase</keyword>
<keyword evidence="16" id="KW-1185">Reference proteome</keyword>
<gene>
    <name evidence="15" type="ORF">GCM10017653_21480</name>
</gene>
<comment type="catalytic activity">
    <reaction evidence="8">
        <text>3-dehydro-D-erythronate + ATP = 3-dehydro-4-O-phospho-D-erythronate + ADP + H(+)</text>
        <dbReference type="Rhea" id="RHEA:52556"/>
        <dbReference type="ChEBI" id="CHEBI:15378"/>
        <dbReference type="ChEBI" id="CHEBI:30616"/>
        <dbReference type="ChEBI" id="CHEBI:57958"/>
        <dbReference type="ChEBI" id="CHEBI:136593"/>
        <dbReference type="ChEBI" id="CHEBI:456216"/>
        <dbReference type="EC" id="2.7.1.217"/>
    </reaction>
</comment>
<comment type="function">
    <text evidence="9">Catalyzes the ATP-dependent phosphorylation of 3-oxo-tetronate to 3-oxo-tetronate 4-phosphate.</text>
</comment>
<keyword evidence="3" id="KW-0547">Nucleotide-binding</keyword>
<evidence type="ECO:0000313" key="16">
    <source>
        <dbReference type="Proteomes" id="UP001143330"/>
    </source>
</evidence>
<proteinExistence type="inferred from homology"/>
<comment type="catalytic activity">
    <reaction evidence="7">
        <text>3-dehydro-L-erythronate + ATP = 3-dehydro-4-O-phospho-L-erythronate + ADP + H(+)</text>
        <dbReference type="Rhea" id="RHEA:52552"/>
        <dbReference type="ChEBI" id="CHEBI:15378"/>
        <dbReference type="ChEBI" id="CHEBI:30616"/>
        <dbReference type="ChEBI" id="CHEBI:136592"/>
        <dbReference type="ChEBI" id="CHEBI:136670"/>
        <dbReference type="ChEBI" id="CHEBI:456216"/>
        <dbReference type="EC" id="2.7.1.217"/>
    </reaction>
</comment>
<reference evidence="15" key="2">
    <citation type="submission" date="2023-01" db="EMBL/GenBank/DDBJ databases">
        <authorList>
            <person name="Sun Q."/>
            <person name="Evtushenko L."/>
        </authorList>
    </citation>
    <scope>NUCLEOTIDE SEQUENCE</scope>
    <source>
        <strain evidence="15">VKM B-2789</strain>
    </source>
</reference>
<dbReference type="GO" id="GO:0005524">
    <property type="term" value="F:ATP binding"/>
    <property type="evidence" value="ECO:0007669"/>
    <property type="project" value="UniProtKB-KW"/>
</dbReference>
<sequence>MLLGVIADDFTGASDIANTLARGLPGRGGLRTAQFLGVPRASAPANIEAGVVALKSRSIAAGEAVAQSLAALDWLLAQGCGQIVFKYCSTFDSTPEGNIGPVGEALARRLGVAGVVACPAFPTMGRTVYQGHLFVRDRLLNESGLEHHPITPMTDADIRRWLARQSRDPVGLVAWQTLSAGPASLRAALDQAAAHGERLVIVDAIRDADLVTIAEACREDVLITGGSGVALGLAENFIRRGAVRGGAQTVAGVAGPEAILAGSCSGATRGQIDRHIGGHPSLPIDVDAVMAGGVTADQLAAFLLAEAGRAPLVYSSATPQQVRSLQQRYGRERVSGTLDALFGEVAVKLVAQGVRRLVVAGGETSGAVASALDLGALTIGPEIDPGVPVLVSQGERPVALALKSGNFGGPDFFEKALQRLEGQ</sequence>
<evidence type="ECO:0000313" key="15">
    <source>
        <dbReference type="EMBL" id="GLK84078.1"/>
    </source>
</evidence>
<dbReference type="RefSeq" id="WP_213364258.1">
    <property type="nucleotide sequence ID" value="NZ_BSFM01000011.1"/>
</dbReference>
<evidence type="ECO:0000256" key="5">
    <source>
        <dbReference type="ARBA" id="ARBA00022840"/>
    </source>
</evidence>
<evidence type="ECO:0000256" key="2">
    <source>
        <dbReference type="ARBA" id="ARBA00022679"/>
    </source>
</evidence>
<protein>
    <recommendedName>
        <fullName evidence="11">3-oxo-tetronate kinase</fullName>
        <ecNumber evidence="10">2.7.1.217</ecNumber>
    </recommendedName>
    <alternativeName>
        <fullName evidence="12">3-dehydrotetronate 4-kinase</fullName>
    </alternativeName>
</protein>
<dbReference type="EMBL" id="BSFM01000011">
    <property type="protein sequence ID" value="GLK84078.1"/>
    <property type="molecule type" value="Genomic_DNA"/>
</dbReference>
<accession>A0A9W6JX22</accession>
<organism evidence="15 16">
    <name type="scientific">Ancylobacter defluvii</name>
    <dbReference type="NCBI Taxonomy" id="1282440"/>
    <lineage>
        <taxon>Bacteria</taxon>
        <taxon>Pseudomonadati</taxon>
        <taxon>Pseudomonadota</taxon>
        <taxon>Alphaproteobacteria</taxon>
        <taxon>Hyphomicrobiales</taxon>
        <taxon>Xanthobacteraceae</taxon>
        <taxon>Ancylobacter</taxon>
    </lineage>
</organism>
<evidence type="ECO:0000256" key="4">
    <source>
        <dbReference type="ARBA" id="ARBA00022777"/>
    </source>
</evidence>
<dbReference type="GO" id="GO:0016301">
    <property type="term" value="F:kinase activity"/>
    <property type="evidence" value="ECO:0007669"/>
    <property type="project" value="UniProtKB-KW"/>
</dbReference>
<evidence type="ECO:0000256" key="11">
    <source>
        <dbReference type="ARBA" id="ARBA00039461"/>
    </source>
</evidence>
<dbReference type="SUPFAM" id="SSF142764">
    <property type="entry name" value="YgbK-like"/>
    <property type="match status" value="1"/>
</dbReference>
<dbReference type="Pfam" id="PF17042">
    <property type="entry name" value="NBD_C"/>
    <property type="match status" value="1"/>
</dbReference>
<feature type="domain" description="Four-carbon acid sugar kinase nucleotide binding" evidence="14">
    <location>
        <begin position="258"/>
        <end position="413"/>
    </location>
</feature>
<evidence type="ECO:0000256" key="9">
    <source>
        <dbReference type="ARBA" id="ARBA00037335"/>
    </source>
</evidence>
<dbReference type="Proteomes" id="UP001143330">
    <property type="component" value="Unassembled WGS sequence"/>
</dbReference>
<dbReference type="NCBIfam" id="NF043035">
    <property type="entry name" value="OxoTetrKin"/>
    <property type="match status" value="1"/>
</dbReference>
<name>A0A9W6JX22_9HYPH</name>
<comment type="similarity">
    <text evidence="1">Belongs to the four-carbon acid sugar kinase family.</text>
</comment>
<evidence type="ECO:0000256" key="1">
    <source>
        <dbReference type="ARBA" id="ARBA00005715"/>
    </source>
</evidence>
<dbReference type="Pfam" id="PF07005">
    <property type="entry name" value="SBD_N"/>
    <property type="match status" value="1"/>
</dbReference>
<dbReference type="InterPro" id="IPR037051">
    <property type="entry name" value="4-carb_acid_sugar_kinase_N_sf"/>
</dbReference>
<keyword evidence="6" id="KW-0119">Carbohydrate metabolism</keyword>
<dbReference type="InterPro" id="IPR050007">
    <property type="entry name" value="OtnK"/>
</dbReference>
<evidence type="ECO:0000256" key="10">
    <source>
        <dbReference type="ARBA" id="ARBA00039095"/>
    </source>
</evidence>
<comment type="caution">
    <text evidence="15">The sequence shown here is derived from an EMBL/GenBank/DDBJ whole genome shotgun (WGS) entry which is preliminary data.</text>
</comment>
<evidence type="ECO:0000256" key="8">
    <source>
        <dbReference type="ARBA" id="ARBA00036346"/>
    </source>
</evidence>
<reference evidence="15" key="1">
    <citation type="journal article" date="2014" name="Int. J. Syst. Evol. Microbiol.">
        <title>Complete genome sequence of Corynebacterium casei LMG S-19264T (=DSM 44701T), isolated from a smear-ripened cheese.</title>
        <authorList>
            <consortium name="US DOE Joint Genome Institute (JGI-PGF)"/>
            <person name="Walter F."/>
            <person name="Albersmeier A."/>
            <person name="Kalinowski J."/>
            <person name="Ruckert C."/>
        </authorList>
    </citation>
    <scope>NUCLEOTIDE SEQUENCE</scope>
    <source>
        <strain evidence="15">VKM B-2789</strain>
    </source>
</reference>
<keyword evidence="5" id="KW-0067">ATP-binding</keyword>
<dbReference type="InterPro" id="IPR010737">
    <property type="entry name" value="4-carb_acid_sugar_kinase_N"/>
</dbReference>
<keyword evidence="2" id="KW-0808">Transferase</keyword>
<evidence type="ECO:0000256" key="12">
    <source>
        <dbReference type="ARBA" id="ARBA00041377"/>
    </source>
</evidence>
<dbReference type="EC" id="2.7.1.217" evidence="10"/>
<evidence type="ECO:0000259" key="13">
    <source>
        <dbReference type="Pfam" id="PF07005"/>
    </source>
</evidence>
<dbReference type="Gene3D" id="3.40.50.10840">
    <property type="entry name" value="Putative sugar-binding, N-terminal domain"/>
    <property type="match status" value="1"/>
</dbReference>
<evidence type="ECO:0000256" key="7">
    <source>
        <dbReference type="ARBA" id="ARBA00035898"/>
    </source>
</evidence>
<evidence type="ECO:0000256" key="3">
    <source>
        <dbReference type="ARBA" id="ARBA00022741"/>
    </source>
</evidence>
<evidence type="ECO:0000259" key="14">
    <source>
        <dbReference type="Pfam" id="PF17042"/>
    </source>
</evidence>
<dbReference type="InterPro" id="IPR031475">
    <property type="entry name" value="NBD_C"/>
</dbReference>
<dbReference type="Gene3D" id="3.40.980.20">
    <property type="entry name" value="Four-carbon acid sugar kinase, nucleotide binding domain"/>
    <property type="match status" value="1"/>
</dbReference>
<dbReference type="AlphaFoldDB" id="A0A9W6JX22"/>
<dbReference type="InterPro" id="IPR042213">
    <property type="entry name" value="NBD_C_sf"/>
</dbReference>